<feature type="transmembrane region" description="Helical" evidence="1">
    <location>
        <begin position="99"/>
        <end position="117"/>
    </location>
</feature>
<protein>
    <submittedName>
        <fullName evidence="3">ABCA1</fullName>
    </submittedName>
</protein>
<keyword evidence="1" id="KW-1133">Transmembrane helix</keyword>
<dbReference type="GO" id="GO:0005319">
    <property type="term" value="F:lipid transporter activity"/>
    <property type="evidence" value="ECO:0007669"/>
    <property type="project" value="TreeGrafter"/>
</dbReference>
<sequence>MEECEALCTRMAIMVNGKYRCLGSTQHLKSKFGAGYTLIARVSYPADGSLPDIQPIQDFVAQNFPDSTLKDFHQNSVQEITLAVCQKPKQMFFQSCERYFSIHFFFCSMIFPGRIFLGRPIFEKMESNKVSLNIEDYSVSQTTLEQVFLNFARTQVPPDESKPGCGRMMRRACCTLCMPEYVVDSGHVTSTAL</sequence>
<dbReference type="InterPro" id="IPR056264">
    <property type="entry name" value="R2_ABCA1-4-like"/>
</dbReference>
<keyword evidence="1" id="KW-0812">Transmembrane</keyword>
<keyword evidence="1" id="KW-0472">Membrane</keyword>
<organism evidence="3 4">
    <name type="scientific">Bugula neritina</name>
    <name type="common">Brown bryozoan</name>
    <name type="synonym">Sertularia neritina</name>
    <dbReference type="NCBI Taxonomy" id="10212"/>
    <lineage>
        <taxon>Eukaryota</taxon>
        <taxon>Metazoa</taxon>
        <taxon>Spiralia</taxon>
        <taxon>Lophotrochozoa</taxon>
        <taxon>Bryozoa</taxon>
        <taxon>Gymnolaemata</taxon>
        <taxon>Cheilostomatida</taxon>
        <taxon>Flustrina</taxon>
        <taxon>Buguloidea</taxon>
        <taxon>Bugulidae</taxon>
        <taxon>Bugula</taxon>
    </lineage>
</organism>
<comment type="caution">
    <text evidence="3">The sequence shown here is derived from an EMBL/GenBank/DDBJ whole genome shotgun (WGS) entry which is preliminary data.</text>
</comment>
<evidence type="ECO:0000313" key="4">
    <source>
        <dbReference type="Proteomes" id="UP000593567"/>
    </source>
</evidence>
<dbReference type="GO" id="GO:0016020">
    <property type="term" value="C:membrane"/>
    <property type="evidence" value="ECO:0007669"/>
    <property type="project" value="InterPro"/>
</dbReference>
<dbReference type="Pfam" id="PF23321">
    <property type="entry name" value="R1_ABCA1"/>
    <property type="match status" value="1"/>
</dbReference>
<accession>A0A7J7J142</accession>
<proteinExistence type="predicted"/>
<dbReference type="PANTHER" id="PTHR19229">
    <property type="entry name" value="ATP-BINDING CASSETTE TRANSPORTER SUBFAMILY A ABCA"/>
    <property type="match status" value="1"/>
</dbReference>
<evidence type="ECO:0000313" key="3">
    <source>
        <dbReference type="EMBL" id="KAF6019158.1"/>
    </source>
</evidence>
<dbReference type="OrthoDB" id="15927at2759"/>
<dbReference type="InterPro" id="IPR026082">
    <property type="entry name" value="ABCA"/>
</dbReference>
<keyword evidence="4" id="KW-1185">Reference proteome</keyword>
<dbReference type="AlphaFoldDB" id="A0A7J7J142"/>
<dbReference type="Proteomes" id="UP000593567">
    <property type="component" value="Unassembled WGS sequence"/>
</dbReference>
<dbReference type="PANTHER" id="PTHR19229:SF250">
    <property type="entry name" value="ABC TRANSPORTER DOMAIN-CONTAINING PROTEIN-RELATED"/>
    <property type="match status" value="1"/>
</dbReference>
<dbReference type="EMBL" id="VXIV02003251">
    <property type="protein sequence ID" value="KAF6019158.1"/>
    <property type="molecule type" value="Genomic_DNA"/>
</dbReference>
<gene>
    <name evidence="3" type="ORF">EB796_022526</name>
</gene>
<name>A0A7J7J142_BUGNE</name>
<dbReference type="GO" id="GO:0140359">
    <property type="term" value="F:ABC-type transporter activity"/>
    <property type="evidence" value="ECO:0007669"/>
    <property type="project" value="InterPro"/>
</dbReference>
<evidence type="ECO:0000259" key="2">
    <source>
        <dbReference type="Pfam" id="PF23321"/>
    </source>
</evidence>
<evidence type="ECO:0000256" key="1">
    <source>
        <dbReference type="SAM" id="Phobius"/>
    </source>
</evidence>
<reference evidence="3" key="1">
    <citation type="submission" date="2020-06" db="EMBL/GenBank/DDBJ databases">
        <title>Draft genome of Bugula neritina, a colonial animal packing powerful symbionts and potential medicines.</title>
        <authorList>
            <person name="Rayko M."/>
        </authorList>
    </citation>
    <scope>NUCLEOTIDE SEQUENCE [LARGE SCALE GENOMIC DNA]</scope>
    <source>
        <strain evidence="3">Kwan_BN1</strain>
    </source>
</reference>
<feature type="domain" description="ABCA1-4-like C-terminal R2 regulatory" evidence="2">
    <location>
        <begin position="33"/>
        <end position="78"/>
    </location>
</feature>